<gene>
    <name evidence="1" type="ORF">VIN7_1205</name>
</gene>
<name>H0GEW2_SACCK</name>
<reference evidence="1 2" key="1">
    <citation type="journal article" date="2012" name="FEMS Yeast Res.">
        <title>The genome sequence of the wine yeast VIN7 reveals an allotriploid hybrid genome with Saccharomyces cerevisiae and Saccharomyces kudriavzevii origins.</title>
        <authorList>
            <person name="Borneman A.R."/>
            <person name="Desany B.A."/>
            <person name="Riches D."/>
            <person name="Affourtit J.P."/>
            <person name="Forgan A.H."/>
            <person name="Pretorius I.S."/>
            <person name="Egholm M."/>
            <person name="Chambers P.J."/>
        </authorList>
    </citation>
    <scope>NUCLEOTIDE SEQUENCE [LARGE SCALE GENOMIC DNA]</scope>
    <source>
        <strain evidence="1 2">VIN7</strain>
    </source>
</reference>
<proteinExistence type="predicted"/>
<dbReference type="EMBL" id="AGVY01000015">
    <property type="protein sequence ID" value="EHN07795.1"/>
    <property type="molecule type" value="Genomic_DNA"/>
</dbReference>
<dbReference type="Proteomes" id="UP000009009">
    <property type="component" value="Unassembled WGS sequence"/>
</dbReference>
<sequence length="121" mass="13621">MYLVFATVKHLYLVNILWQGLVVPPEFMGAVQCSITRQRIFSESKMLFKYRSKENYKISPVKEKFLILVHILPKQASVLSVGTLNALISTTALTGEFPLDRKKLVPQGKEAWGSGGPVEVR</sequence>
<evidence type="ECO:0000313" key="2">
    <source>
        <dbReference type="Proteomes" id="UP000009009"/>
    </source>
</evidence>
<dbReference type="HOGENOM" id="CLU_2039895_0_0_1"/>
<dbReference type="OrthoDB" id="4041065at2759"/>
<dbReference type="AlphaFoldDB" id="H0GEW2"/>
<evidence type="ECO:0000313" key="1">
    <source>
        <dbReference type="EMBL" id="EHN07795.1"/>
    </source>
</evidence>
<organism evidence="1 2">
    <name type="scientific">Saccharomyces cerevisiae x Saccharomyces kudriavzevii (strain VIN7)</name>
    <name type="common">Yeast</name>
    <dbReference type="NCBI Taxonomy" id="1095631"/>
    <lineage>
        <taxon>Eukaryota</taxon>
        <taxon>Fungi</taxon>
        <taxon>Dikarya</taxon>
        <taxon>Ascomycota</taxon>
        <taxon>Saccharomycotina</taxon>
        <taxon>Saccharomycetes</taxon>
        <taxon>Saccharomycetales</taxon>
        <taxon>Saccharomycetaceae</taxon>
        <taxon>Saccharomyces</taxon>
    </lineage>
</organism>
<comment type="caution">
    <text evidence="1">The sequence shown here is derived from an EMBL/GenBank/DDBJ whole genome shotgun (WGS) entry which is preliminary data.</text>
</comment>
<keyword evidence="2" id="KW-1185">Reference proteome</keyword>
<accession>H0GEW2</accession>
<protein>
    <submittedName>
        <fullName evidence="1">Uncharacterized protein</fullName>
    </submittedName>
</protein>